<dbReference type="PIRSF" id="PIRSF032162">
    <property type="entry name" value="UCP032162_imp"/>
    <property type="match status" value="1"/>
</dbReference>
<evidence type="ECO:0000313" key="3">
    <source>
        <dbReference type="Proteomes" id="UP000239724"/>
    </source>
</evidence>
<keyword evidence="1" id="KW-0812">Transmembrane</keyword>
<proteinExistence type="predicted"/>
<evidence type="ECO:0000313" key="2">
    <source>
        <dbReference type="EMBL" id="PPQ29163.1"/>
    </source>
</evidence>
<evidence type="ECO:0000256" key="1">
    <source>
        <dbReference type="SAM" id="Phobius"/>
    </source>
</evidence>
<feature type="transmembrane region" description="Helical" evidence="1">
    <location>
        <begin position="59"/>
        <end position="78"/>
    </location>
</feature>
<gene>
    <name evidence="2" type="ORF">CCS01_22485</name>
</gene>
<name>A0A2S6N3H3_RHOGL</name>
<accession>A0A2S6N3H3</accession>
<comment type="caution">
    <text evidence="2">The sequence shown here is derived from an EMBL/GenBank/DDBJ whole genome shotgun (WGS) entry which is preliminary data.</text>
</comment>
<dbReference type="Proteomes" id="UP000239724">
    <property type="component" value="Unassembled WGS sequence"/>
</dbReference>
<feature type="transmembrane region" description="Helical" evidence="1">
    <location>
        <begin position="33"/>
        <end position="53"/>
    </location>
</feature>
<protein>
    <recommendedName>
        <fullName evidence="4">DUF2244 domain-containing protein</fullName>
    </recommendedName>
</protein>
<keyword evidence="3" id="KW-1185">Reference proteome</keyword>
<dbReference type="AlphaFoldDB" id="A0A2S6N3H3"/>
<reference evidence="2 3" key="1">
    <citation type="journal article" date="2018" name="Arch. Microbiol.">
        <title>New insights into the metabolic potential of the phototrophic purple bacterium Rhodopila globiformis DSM 161(T) from its draft genome sequence and evidence for a vanadium-dependent nitrogenase.</title>
        <authorList>
            <person name="Imhoff J.F."/>
            <person name="Rahn T."/>
            <person name="Kunzel S."/>
            <person name="Neulinger S.C."/>
        </authorList>
    </citation>
    <scope>NUCLEOTIDE SEQUENCE [LARGE SCALE GENOMIC DNA]</scope>
    <source>
        <strain evidence="2 3">DSM 161</strain>
    </source>
</reference>
<dbReference type="InterPro" id="IPR019253">
    <property type="entry name" value="DUF2244_TM"/>
</dbReference>
<keyword evidence="1" id="KW-0472">Membrane</keyword>
<dbReference type="InterPro" id="IPR016990">
    <property type="entry name" value="UCP032162_TM"/>
</dbReference>
<organism evidence="2 3">
    <name type="scientific">Rhodopila globiformis</name>
    <name type="common">Rhodopseudomonas globiformis</name>
    <dbReference type="NCBI Taxonomy" id="1071"/>
    <lineage>
        <taxon>Bacteria</taxon>
        <taxon>Pseudomonadati</taxon>
        <taxon>Pseudomonadota</taxon>
        <taxon>Alphaproteobacteria</taxon>
        <taxon>Acetobacterales</taxon>
        <taxon>Acetobacteraceae</taxon>
        <taxon>Rhodopila</taxon>
    </lineage>
</organism>
<evidence type="ECO:0008006" key="4">
    <source>
        <dbReference type="Google" id="ProtNLM"/>
    </source>
</evidence>
<sequence length="175" mass="19377">MPSRQISSHAPFSTSPVFEALIVPYRSTTRRGVIWMAVAIVVLSLGVGMRFLLLGAWPVMLFSLLELPLLGVLLAINLRQTRASELILLDPRQITVTRTDPAGRQTGFSLPTAWLQINLEENRGASRVVLTTHGQGREIGGFLHEPEKASLCKALQRAVHDIRHPVFDNPQLRGL</sequence>
<keyword evidence="1" id="KW-1133">Transmembrane helix</keyword>
<dbReference type="Pfam" id="PF10003">
    <property type="entry name" value="DUF2244"/>
    <property type="match status" value="1"/>
</dbReference>
<dbReference type="EMBL" id="NHRY01000232">
    <property type="protein sequence ID" value="PPQ29163.1"/>
    <property type="molecule type" value="Genomic_DNA"/>
</dbReference>